<comment type="caution">
    <text evidence="8">The sequence shown here is derived from an EMBL/GenBank/DDBJ whole genome shotgun (WGS) entry which is preliminary data.</text>
</comment>
<keyword evidence="4" id="KW-0238">DNA-binding</keyword>
<evidence type="ECO:0000256" key="5">
    <source>
        <dbReference type="ARBA" id="ARBA00023163"/>
    </source>
</evidence>
<keyword evidence="2" id="KW-0805">Transcription regulation</keyword>
<name>A0A0A8X1V8_MESS1</name>
<dbReference type="AlphaFoldDB" id="A0A0A8X1V8"/>
<protein>
    <submittedName>
        <fullName evidence="8">RNA polymerase sigma factor SigV</fullName>
    </submittedName>
</protein>
<evidence type="ECO:0000313" key="8">
    <source>
        <dbReference type="EMBL" id="GAM13955.1"/>
    </source>
</evidence>
<keyword evidence="9" id="KW-1185">Reference proteome</keyword>
<organism evidence="8 9">
    <name type="scientific">Mesobacillus selenatarsenatis (strain DSM 18680 / JCM 14380 / FERM P-15431 / SF-1)</name>
    <dbReference type="NCBI Taxonomy" id="1321606"/>
    <lineage>
        <taxon>Bacteria</taxon>
        <taxon>Bacillati</taxon>
        <taxon>Bacillota</taxon>
        <taxon>Bacilli</taxon>
        <taxon>Bacillales</taxon>
        <taxon>Bacillaceae</taxon>
        <taxon>Mesobacillus</taxon>
    </lineage>
</organism>
<dbReference type="Gene3D" id="1.10.10.10">
    <property type="entry name" value="Winged helix-like DNA-binding domain superfamily/Winged helix DNA-binding domain"/>
    <property type="match status" value="1"/>
</dbReference>
<feature type="domain" description="RNA polymerase sigma-70 region 2" evidence="6">
    <location>
        <begin position="19"/>
        <end position="86"/>
    </location>
</feature>
<sequence>MLKLIKKAQKGNDKAFLELFQQYEQDLYKMAFIYVKNQNDALDVVQETAYKSFKSIKELNEPKYFKSWLIRIAISCSLDILRKRRKVVPLKPDFDEFISGAVDEDLTSEITLKGLIEELREEEKSVILLRFYQGMTLREVSETLNIPLGTAKTILYRGLGKLRKDLEGDEANEQ</sequence>
<dbReference type="InterPro" id="IPR014284">
    <property type="entry name" value="RNA_pol_sigma-70_dom"/>
</dbReference>
<evidence type="ECO:0000256" key="4">
    <source>
        <dbReference type="ARBA" id="ARBA00023125"/>
    </source>
</evidence>
<evidence type="ECO:0000256" key="1">
    <source>
        <dbReference type="ARBA" id="ARBA00010641"/>
    </source>
</evidence>
<dbReference type="InterPro" id="IPR007627">
    <property type="entry name" value="RNA_pol_sigma70_r2"/>
</dbReference>
<dbReference type="SUPFAM" id="SSF88946">
    <property type="entry name" value="Sigma2 domain of RNA polymerase sigma factors"/>
    <property type="match status" value="1"/>
</dbReference>
<dbReference type="RefSeq" id="WP_232310429.1">
    <property type="nucleotide sequence ID" value="NZ_BASE01000044.1"/>
</dbReference>
<dbReference type="Pfam" id="PF04542">
    <property type="entry name" value="Sigma70_r2"/>
    <property type="match status" value="1"/>
</dbReference>
<evidence type="ECO:0000256" key="3">
    <source>
        <dbReference type="ARBA" id="ARBA00023082"/>
    </source>
</evidence>
<dbReference type="PANTHER" id="PTHR43133">
    <property type="entry name" value="RNA POLYMERASE ECF-TYPE SIGMA FACTO"/>
    <property type="match status" value="1"/>
</dbReference>
<keyword evidence="3" id="KW-0731">Sigma factor</keyword>
<dbReference type="InterPro" id="IPR013324">
    <property type="entry name" value="RNA_pol_sigma_r3/r4-like"/>
</dbReference>
<gene>
    <name evidence="8" type="ORF">SAMD00020551_2102</name>
</gene>
<dbReference type="EMBL" id="BASE01000044">
    <property type="protein sequence ID" value="GAM13955.1"/>
    <property type="molecule type" value="Genomic_DNA"/>
</dbReference>
<evidence type="ECO:0000313" key="9">
    <source>
        <dbReference type="Proteomes" id="UP000031014"/>
    </source>
</evidence>
<keyword evidence="5" id="KW-0804">Transcription</keyword>
<evidence type="ECO:0000259" key="7">
    <source>
        <dbReference type="Pfam" id="PF04545"/>
    </source>
</evidence>
<dbReference type="STRING" id="1321606.SAMD00020551_2102"/>
<dbReference type="InterPro" id="IPR036388">
    <property type="entry name" value="WH-like_DNA-bd_sf"/>
</dbReference>
<dbReference type="InterPro" id="IPR007630">
    <property type="entry name" value="RNA_pol_sigma70_r4"/>
</dbReference>
<dbReference type="Proteomes" id="UP000031014">
    <property type="component" value="Unassembled WGS sequence"/>
</dbReference>
<dbReference type="GO" id="GO:0016987">
    <property type="term" value="F:sigma factor activity"/>
    <property type="evidence" value="ECO:0007669"/>
    <property type="project" value="UniProtKB-KW"/>
</dbReference>
<reference evidence="8 9" key="1">
    <citation type="submission" date="2013-06" db="EMBL/GenBank/DDBJ databases">
        <title>Whole genome shotgun sequence of Bacillus selenatarsenatis SF-1.</title>
        <authorList>
            <person name="Kuroda M."/>
            <person name="Sei K."/>
            <person name="Yamashita M."/>
            <person name="Ike M."/>
        </authorList>
    </citation>
    <scope>NUCLEOTIDE SEQUENCE [LARGE SCALE GENOMIC DNA]</scope>
    <source>
        <strain evidence="8 9">SF-1</strain>
    </source>
</reference>
<dbReference type="PANTHER" id="PTHR43133:SF60">
    <property type="entry name" value="RNA POLYMERASE SIGMA FACTOR SIGV"/>
    <property type="match status" value="1"/>
</dbReference>
<evidence type="ECO:0000256" key="2">
    <source>
        <dbReference type="ARBA" id="ARBA00023015"/>
    </source>
</evidence>
<accession>A0A0A8X1V8</accession>
<dbReference type="GO" id="GO:0006352">
    <property type="term" value="P:DNA-templated transcription initiation"/>
    <property type="evidence" value="ECO:0007669"/>
    <property type="project" value="InterPro"/>
</dbReference>
<evidence type="ECO:0000259" key="6">
    <source>
        <dbReference type="Pfam" id="PF04542"/>
    </source>
</evidence>
<dbReference type="CDD" id="cd06171">
    <property type="entry name" value="Sigma70_r4"/>
    <property type="match status" value="1"/>
</dbReference>
<dbReference type="InterPro" id="IPR039425">
    <property type="entry name" value="RNA_pol_sigma-70-like"/>
</dbReference>
<dbReference type="Gene3D" id="1.10.1740.10">
    <property type="match status" value="1"/>
</dbReference>
<feature type="domain" description="RNA polymerase sigma-70 region 4" evidence="7">
    <location>
        <begin position="116"/>
        <end position="164"/>
    </location>
</feature>
<dbReference type="NCBIfam" id="TIGR02937">
    <property type="entry name" value="sigma70-ECF"/>
    <property type="match status" value="1"/>
</dbReference>
<dbReference type="Pfam" id="PF04545">
    <property type="entry name" value="Sigma70_r4"/>
    <property type="match status" value="1"/>
</dbReference>
<dbReference type="SUPFAM" id="SSF88659">
    <property type="entry name" value="Sigma3 and sigma4 domains of RNA polymerase sigma factors"/>
    <property type="match status" value="1"/>
</dbReference>
<dbReference type="GO" id="GO:0003677">
    <property type="term" value="F:DNA binding"/>
    <property type="evidence" value="ECO:0007669"/>
    <property type="project" value="UniProtKB-KW"/>
</dbReference>
<comment type="similarity">
    <text evidence="1">Belongs to the sigma-70 factor family. ECF subfamily.</text>
</comment>
<dbReference type="InterPro" id="IPR013325">
    <property type="entry name" value="RNA_pol_sigma_r2"/>
</dbReference>
<proteinExistence type="inferred from homology"/>